<keyword evidence="4" id="KW-1185">Reference proteome</keyword>
<comment type="caution">
    <text evidence="3">The sequence shown here is derived from an EMBL/GenBank/DDBJ whole genome shotgun (WGS) entry which is preliminary data.</text>
</comment>
<proteinExistence type="predicted"/>
<protein>
    <submittedName>
        <fullName evidence="3">Uncharacterized protein</fullName>
    </submittedName>
</protein>
<feature type="compositionally biased region" description="Basic and acidic residues" evidence="1">
    <location>
        <begin position="83"/>
        <end position="93"/>
    </location>
</feature>
<accession>A0AAD6Z3S5</accession>
<dbReference type="AlphaFoldDB" id="A0AAD6Z3S5"/>
<evidence type="ECO:0000256" key="1">
    <source>
        <dbReference type="SAM" id="MobiDB-lite"/>
    </source>
</evidence>
<feature type="transmembrane region" description="Helical" evidence="2">
    <location>
        <begin position="16"/>
        <end position="36"/>
    </location>
</feature>
<evidence type="ECO:0000313" key="3">
    <source>
        <dbReference type="EMBL" id="KAJ7306198.1"/>
    </source>
</evidence>
<dbReference type="EMBL" id="JARIHO010000094">
    <property type="protein sequence ID" value="KAJ7306198.1"/>
    <property type="molecule type" value="Genomic_DNA"/>
</dbReference>
<evidence type="ECO:0000313" key="4">
    <source>
        <dbReference type="Proteomes" id="UP001218218"/>
    </source>
</evidence>
<name>A0AAD6Z3S5_9AGAR</name>
<dbReference type="Proteomes" id="UP001218218">
    <property type="component" value="Unassembled WGS sequence"/>
</dbReference>
<keyword evidence="2" id="KW-0812">Transmembrane</keyword>
<keyword evidence="2" id="KW-0472">Membrane</keyword>
<feature type="region of interest" description="Disordered" evidence="1">
    <location>
        <begin position="80"/>
        <end position="127"/>
    </location>
</feature>
<gene>
    <name evidence="3" type="ORF">DFH08DRAFT_902367</name>
</gene>
<organism evidence="3 4">
    <name type="scientific">Mycena albidolilacea</name>
    <dbReference type="NCBI Taxonomy" id="1033008"/>
    <lineage>
        <taxon>Eukaryota</taxon>
        <taxon>Fungi</taxon>
        <taxon>Dikarya</taxon>
        <taxon>Basidiomycota</taxon>
        <taxon>Agaricomycotina</taxon>
        <taxon>Agaricomycetes</taxon>
        <taxon>Agaricomycetidae</taxon>
        <taxon>Agaricales</taxon>
        <taxon>Marasmiineae</taxon>
        <taxon>Mycenaceae</taxon>
        <taxon>Mycena</taxon>
    </lineage>
</organism>
<evidence type="ECO:0000256" key="2">
    <source>
        <dbReference type="SAM" id="Phobius"/>
    </source>
</evidence>
<sequence length="216" mass="23750">MCDGPGGCSAPPPATLYLYTFLSTLIILLMVSGGIITRSVVLRRRQQIAIANGTWVNPHRRENYNNRPRPVMFDAYVATDTGGKNEKEEERWASMKPFSASDCAPPAKSKPPVESGEASGHPPIRRTAQDQLRLSLVRLWHNPFRAPPAPPPPPAIEPESQPDLIPSQVRVAFLVAMPWQGMSPKNEEEEEEELPYLEFGVLDVDVADLGKLSSGG</sequence>
<keyword evidence="2" id="KW-1133">Transmembrane helix</keyword>
<reference evidence="3" key="1">
    <citation type="submission" date="2023-03" db="EMBL/GenBank/DDBJ databases">
        <title>Massive genome expansion in bonnet fungi (Mycena s.s.) driven by repeated elements and novel gene families across ecological guilds.</title>
        <authorList>
            <consortium name="Lawrence Berkeley National Laboratory"/>
            <person name="Harder C.B."/>
            <person name="Miyauchi S."/>
            <person name="Viragh M."/>
            <person name="Kuo A."/>
            <person name="Thoen E."/>
            <person name="Andreopoulos B."/>
            <person name="Lu D."/>
            <person name="Skrede I."/>
            <person name="Drula E."/>
            <person name="Henrissat B."/>
            <person name="Morin E."/>
            <person name="Kohler A."/>
            <person name="Barry K."/>
            <person name="LaButti K."/>
            <person name="Morin E."/>
            <person name="Salamov A."/>
            <person name="Lipzen A."/>
            <person name="Mereny Z."/>
            <person name="Hegedus B."/>
            <person name="Baldrian P."/>
            <person name="Stursova M."/>
            <person name="Weitz H."/>
            <person name="Taylor A."/>
            <person name="Grigoriev I.V."/>
            <person name="Nagy L.G."/>
            <person name="Martin F."/>
            <person name="Kauserud H."/>
        </authorList>
    </citation>
    <scope>NUCLEOTIDE SEQUENCE</scope>
    <source>
        <strain evidence="3">CBHHK002</strain>
    </source>
</reference>